<reference evidence="1" key="1">
    <citation type="submission" date="2020-01" db="EMBL/GenBank/DDBJ databases">
        <authorList>
            <person name="Mishra B."/>
        </authorList>
    </citation>
    <scope>NUCLEOTIDE SEQUENCE [LARGE SCALE GENOMIC DNA]</scope>
</reference>
<gene>
    <name evidence="1" type="ORF">MERR_LOCUS43023</name>
</gene>
<comment type="caution">
    <text evidence="1">The sequence shown here is derived from an EMBL/GenBank/DDBJ whole genome shotgun (WGS) entry which is preliminary data.</text>
</comment>
<organism evidence="1 2">
    <name type="scientific">Microthlaspi erraticum</name>
    <dbReference type="NCBI Taxonomy" id="1685480"/>
    <lineage>
        <taxon>Eukaryota</taxon>
        <taxon>Viridiplantae</taxon>
        <taxon>Streptophyta</taxon>
        <taxon>Embryophyta</taxon>
        <taxon>Tracheophyta</taxon>
        <taxon>Spermatophyta</taxon>
        <taxon>Magnoliopsida</taxon>
        <taxon>eudicotyledons</taxon>
        <taxon>Gunneridae</taxon>
        <taxon>Pentapetalae</taxon>
        <taxon>rosids</taxon>
        <taxon>malvids</taxon>
        <taxon>Brassicales</taxon>
        <taxon>Brassicaceae</taxon>
        <taxon>Coluteocarpeae</taxon>
        <taxon>Microthlaspi</taxon>
    </lineage>
</organism>
<proteinExistence type="predicted"/>
<dbReference type="EMBL" id="CACVBM020001607">
    <property type="protein sequence ID" value="CAA7055787.1"/>
    <property type="molecule type" value="Genomic_DNA"/>
</dbReference>
<dbReference type="AlphaFoldDB" id="A0A6D2KTY1"/>
<keyword evidence="2" id="KW-1185">Reference proteome</keyword>
<dbReference type="Proteomes" id="UP000467841">
    <property type="component" value="Unassembled WGS sequence"/>
</dbReference>
<evidence type="ECO:0000313" key="1">
    <source>
        <dbReference type="EMBL" id="CAA7055787.1"/>
    </source>
</evidence>
<sequence length="75" mass="8779">MCNPPHTGIFPYSYKYTDREDCALGPNAELRKYLERLVDAENVQKFVAENPIGQSAVTETHESWEFYSKIMEKYK</sequence>
<accession>A0A6D2KTY1</accession>
<protein>
    <submittedName>
        <fullName evidence="1">Uncharacterized protein</fullName>
    </submittedName>
</protein>
<name>A0A6D2KTY1_9BRAS</name>
<dbReference type="OrthoDB" id="1711508at2759"/>
<evidence type="ECO:0000313" key="2">
    <source>
        <dbReference type="Proteomes" id="UP000467841"/>
    </source>
</evidence>